<dbReference type="Gene3D" id="3.30.360.10">
    <property type="entry name" value="Dihydrodipicolinate Reductase, domain 2"/>
    <property type="match status" value="1"/>
</dbReference>
<feature type="signal peptide" evidence="1">
    <location>
        <begin position="1"/>
        <end position="29"/>
    </location>
</feature>
<protein>
    <submittedName>
        <fullName evidence="4">Gfo/Idh/MocA family oxidoreductase</fullName>
    </submittedName>
</protein>
<evidence type="ECO:0000259" key="2">
    <source>
        <dbReference type="Pfam" id="PF01408"/>
    </source>
</evidence>
<dbReference type="EMBL" id="CP121194">
    <property type="protein sequence ID" value="XBH10524.1"/>
    <property type="molecule type" value="Genomic_DNA"/>
</dbReference>
<dbReference type="RefSeq" id="WP_348268030.1">
    <property type="nucleotide sequence ID" value="NZ_CP121194.1"/>
</dbReference>
<proteinExistence type="predicted"/>
<dbReference type="InterPro" id="IPR036291">
    <property type="entry name" value="NAD(P)-bd_dom_sf"/>
</dbReference>
<evidence type="ECO:0000313" key="4">
    <source>
        <dbReference type="EMBL" id="XBH10524.1"/>
    </source>
</evidence>
<dbReference type="InterPro" id="IPR000683">
    <property type="entry name" value="Gfo/Idh/MocA-like_OxRdtase_N"/>
</dbReference>
<dbReference type="AlphaFoldDB" id="A0AAU7CZV3"/>
<dbReference type="Pfam" id="PF01408">
    <property type="entry name" value="GFO_IDH_MocA"/>
    <property type="match status" value="1"/>
</dbReference>
<evidence type="ECO:0000256" key="1">
    <source>
        <dbReference type="SAM" id="SignalP"/>
    </source>
</evidence>
<feature type="domain" description="GFO/IDH/MocA-like oxidoreductase" evidence="3">
    <location>
        <begin position="168"/>
        <end position="293"/>
    </location>
</feature>
<feature type="domain" description="Gfo/Idh/MocA-like oxidoreductase N-terminal" evidence="2">
    <location>
        <begin position="35"/>
        <end position="154"/>
    </location>
</feature>
<dbReference type="SUPFAM" id="SSF51735">
    <property type="entry name" value="NAD(P)-binding Rossmann-fold domains"/>
    <property type="match status" value="1"/>
</dbReference>
<keyword evidence="1" id="KW-0732">Signal</keyword>
<evidence type="ECO:0000259" key="3">
    <source>
        <dbReference type="Pfam" id="PF22725"/>
    </source>
</evidence>
<reference evidence="4" key="1">
    <citation type="submission" date="2023-03" db="EMBL/GenBank/DDBJ databases">
        <title>Edaphobacter sp.</title>
        <authorList>
            <person name="Huber K.J."/>
            <person name="Papendorf J."/>
            <person name="Pilke C."/>
            <person name="Bunk B."/>
            <person name="Sproeer C."/>
            <person name="Pester M."/>
        </authorList>
    </citation>
    <scope>NUCLEOTIDE SEQUENCE</scope>
    <source>
        <strain evidence="4">DSM 109919</strain>
        <strain evidence="5">DSM 109920</strain>
    </source>
</reference>
<dbReference type="KEGG" id="epl:P4G45_02010"/>
<evidence type="ECO:0000313" key="5">
    <source>
        <dbReference type="EMBL" id="XBH13953.1"/>
    </source>
</evidence>
<dbReference type="InterPro" id="IPR055170">
    <property type="entry name" value="GFO_IDH_MocA-like_dom"/>
</dbReference>
<gene>
    <name evidence="4" type="ORF">P4G45_02010</name>
    <name evidence="5" type="ORF">P8936_01980</name>
</gene>
<accession>A0AAU7D9Q3</accession>
<dbReference type="Gene3D" id="3.40.50.720">
    <property type="entry name" value="NAD(P)-binding Rossmann-like Domain"/>
    <property type="match status" value="1"/>
</dbReference>
<dbReference type="EMBL" id="CP121195">
    <property type="protein sequence ID" value="XBH13953.1"/>
    <property type="molecule type" value="Genomic_DNA"/>
</dbReference>
<dbReference type="SUPFAM" id="SSF55347">
    <property type="entry name" value="Glyceraldehyde-3-phosphate dehydrogenase-like, C-terminal domain"/>
    <property type="match status" value="1"/>
</dbReference>
<accession>A0AAU7CZV3</accession>
<dbReference type="PANTHER" id="PTHR43377:SF1">
    <property type="entry name" value="BILIVERDIN REDUCTASE A"/>
    <property type="match status" value="1"/>
</dbReference>
<sequence length="385" mass="42210">MTYSLRCAFKAFLALLVFGVLTASSSSSAQSPAHIRVAVVGLNHDHILGFLHNLPSHPEVELVGISEPDAALRQKYASRFHLPDNLFFSSEAAMLAKTHPQAILVYTSIAGHRAAIEQAAPLHIAVMVEKPLATTVEDALAIQKLAEKYNIPVLTNYETTWYASNTAANNLLASGQIGDLRKLVFHDGHRGPKEIGVSPDFFKWLTDPQQNGGGALFDFGCYGVDLSTWMTHGELPLTVTAVTLQIKPEIYPKVDDDSTIILTYPHAQVIIQGSWNWPFDRKDMEVYGVKGYVDTLYQDGAPGVKLRIRLPGEHAEHIEDAPALTPPHDNSLNYLSAVLDGTLKPEHDLTSLDTNVTVVRILDAARRSAQTGRTIHLKAEVEGKQ</sequence>
<dbReference type="Pfam" id="PF22725">
    <property type="entry name" value="GFO_IDH_MocA_C3"/>
    <property type="match status" value="1"/>
</dbReference>
<organism evidence="4">
    <name type="scientific">Edaphobacter paludis</name>
    <dbReference type="NCBI Taxonomy" id="3035702"/>
    <lineage>
        <taxon>Bacteria</taxon>
        <taxon>Pseudomonadati</taxon>
        <taxon>Acidobacteriota</taxon>
        <taxon>Terriglobia</taxon>
        <taxon>Terriglobales</taxon>
        <taxon>Acidobacteriaceae</taxon>
        <taxon>Edaphobacter</taxon>
    </lineage>
</organism>
<feature type="chain" id="PRO_5043288440" evidence="1">
    <location>
        <begin position="30"/>
        <end position="385"/>
    </location>
</feature>
<name>A0AAU7CZV3_9BACT</name>
<dbReference type="GO" id="GO:0000166">
    <property type="term" value="F:nucleotide binding"/>
    <property type="evidence" value="ECO:0007669"/>
    <property type="project" value="InterPro"/>
</dbReference>
<dbReference type="PANTHER" id="PTHR43377">
    <property type="entry name" value="BILIVERDIN REDUCTASE A"/>
    <property type="match status" value="1"/>
</dbReference>
<dbReference type="InterPro" id="IPR051450">
    <property type="entry name" value="Gfo/Idh/MocA_Oxidoreductases"/>
</dbReference>